<keyword evidence="2" id="KW-0238">DNA-binding</keyword>
<dbReference type="Gene3D" id="1.25.40.10">
    <property type="entry name" value="Tetratricopeptide repeat domain"/>
    <property type="match status" value="2"/>
</dbReference>
<keyword evidence="4" id="KW-0472">Membrane</keyword>
<evidence type="ECO:0000256" key="2">
    <source>
        <dbReference type="ARBA" id="ARBA00023125"/>
    </source>
</evidence>
<feature type="transmembrane region" description="Helical" evidence="4">
    <location>
        <begin position="335"/>
        <end position="356"/>
    </location>
</feature>
<keyword evidence="4" id="KW-1133">Transmembrane helix</keyword>
<dbReference type="PROSITE" id="PS01124">
    <property type="entry name" value="HTH_ARAC_FAMILY_2"/>
    <property type="match status" value="1"/>
</dbReference>
<name>A0A7Y8Y506_9FLAO</name>
<feature type="domain" description="HTH araC/xylS-type" evidence="5">
    <location>
        <begin position="408"/>
        <end position="512"/>
    </location>
</feature>
<sequence>MQHFFSTLALALMCAPLFGQSYSQKELDSLQDVLVSKERKDLRQIVELGNRIARNSKSDKQKFEVYSFVSEVYFSRNDIDKSVFYLFKAKDAAEESDNPGLLAQAYGSIANQYSYLNLTEKARNYLDLARKQIERLPEDSYKHKLKALAYLELGNLDFNDKEYAKANASYTQSLREFNSMSDKKQLNLYHFRRSLYNIGNSYYYLTKSDSAEIYLNRALAIKDIQNPDLKYYIYSTLAEVYSQKKQYSRAIDTLQAVIKDSAFAINSLKTEIYLNLASNYKSIGDDRNYSLYNEKYIALKNAVTSQDLKAINTVIDAEHDDLKSHIKRSDDKIRWLVYSVGIVVILSIIVLIVVNLRKKKEKRIYQSIIEKLENQVAAFAQADEKDLDTPEEEPRYTISPAVEQAILEGLQKFESEQQYRNADLTLPNLATQLKTNPAYLSAVIKNNKHNNFNGYVNELRIRYICEKLHGNPEYLNYKISYLAEDCGFVSHSAFSTIFKKVTGIAPSAFISQARKN</sequence>
<keyword evidence="3" id="KW-0804">Transcription</keyword>
<dbReference type="SMART" id="SM00028">
    <property type="entry name" value="TPR"/>
    <property type="match status" value="5"/>
</dbReference>
<dbReference type="EMBL" id="JACBJI010000008">
    <property type="protein sequence ID" value="NYA72517.1"/>
    <property type="molecule type" value="Genomic_DNA"/>
</dbReference>
<dbReference type="Gene3D" id="1.10.10.60">
    <property type="entry name" value="Homeodomain-like"/>
    <property type="match status" value="2"/>
</dbReference>
<evidence type="ECO:0000256" key="1">
    <source>
        <dbReference type="ARBA" id="ARBA00023015"/>
    </source>
</evidence>
<evidence type="ECO:0000256" key="3">
    <source>
        <dbReference type="ARBA" id="ARBA00023163"/>
    </source>
</evidence>
<evidence type="ECO:0000259" key="5">
    <source>
        <dbReference type="PROSITE" id="PS01124"/>
    </source>
</evidence>
<dbReference type="InterPro" id="IPR019734">
    <property type="entry name" value="TPR_rpt"/>
</dbReference>
<keyword evidence="1" id="KW-0805">Transcription regulation</keyword>
<dbReference type="InterPro" id="IPR011990">
    <property type="entry name" value="TPR-like_helical_dom_sf"/>
</dbReference>
<dbReference type="AlphaFoldDB" id="A0A7Y8Y506"/>
<comment type="caution">
    <text evidence="6">The sequence shown here is derived from an EMBL/GenBank/DDBJ whole genome shotgun (WGS) entry which is preliminary data.</text>
</comment>
<accession>A0A7Y8Y506</accession>
<organism evidence="6 7">
    <name type="scientific">Flavobacterium agri</name>
    <dbReference type="NCBI Taxonomy" id="2743471"/>
    <lineage>
        <taxon>Bacteria</taxon>
        <taxon>Pseudomonadati</taxon>
        <taxon>Bacteroidota</taxon>
        <taxon>Flavobacteriia</taxon>
        <taxon>Flavobacteriales</taxon>
        <taxon>Flavobacteriaceae</taxon>
        <taxon>Flavobacterium</taxon>
    </lineage>
</organism>
<dbReference type="InterPro" id="IPR009057">
    <property type="entry name" value="Homeodomain-like_sf"/>
</dbReference>
<evidence type="ECO:0000313" key="6">
    <source>
        <dbReference type="EMBL" id="NYA72517.1"/>
    </source>
</evidence>
<dbReference type="InterPro" id="IPR018060">
    <property type="entry name" value="HTH_AraC"/>
</dbReference>
<dbReference type="PANTHER" id="PTHR43280">
    <property type="entry name" value="ARAC-FAMILY TRANSCRIPTIONAL REGULATOR"/>
    <property type="match status" value="1"/>
</dbReference>
<dbReference type="GO" id="GO:0043565">
    <property type="term" value="F:sequence-specific DNA binding"/>
    <property type="evidence" value="ECO:0007669"/>
    <property type="project" value="InterPro"/>
</dbReference>
<protein>
    <submittedName>
        <fullName evidence="6">Helix-turn-helix domain-containing protein</fullName>
    </submittedName>
</protein>
<dbReference type="SUPFAM" id="SSF48452">
    <property type="entry name" value="TPR-like"/>
    <property type="match status" value="1"/>
</dbReference>
<evidence type="ECO:0000313" key="7">
    <source>
        <dbReference type="Proteomes" id="UP000535020"/>
    </source>
</evidence>
<dbReference type="SMART" id="SM00342">
    <property type="entry name" value="HTH_ARAC"/>
    <property type="match status" value="1"/>
</dbReference>
<evidence type="ECO:0000256" key="4">
    <source>
        <dbReference type="SAM" id="Phobius"/>
    </source>
</evidence>
<proteinExistence type="predicted"/>
<dbReference type="GO" id="GO:0003700">
    <property type="term" value="F:DNA-binding transcription factor activity"/>
    <property type="evidence" value="ECO:0007669"/>
    <property type="project" value="InterPro"/>
</dbReference>
<keyword evidence="7" id="KW-1185">Reference proteome</keyword>
<dbReference type="Proteomes" id="UP000535020">
    <property type="component" value="Unassembled WGS sequence"/>
</dbReference>
<reference evidence="6 7" key="1">
    <citation type="submission" date="2020-07" db="EMBL/GenBank/DDBJ databases">
        <authorList>
            <person name="Sun Q."/>
        </authorList>
    </citation>
    <scope>NUCLEOTIDE SEQUENCE [LARGE SCALE GENOMIC DNA]</scope>
    <source>
        <strain evidence="6 7">MAH-1</strain>
    </source>
</reference>
<dbReference type="PANTHER" id="PTHR43280:SF34">
    <property type="entry name" value="ARAC-FAMILY TRANSCRIPTIONAL REGULATOR"/>
    <property type="match status" value="1"/>
</dbReference>
<dbReference type="RefSeq" id="WP_176007318.1">
    <property type="nucleotide sequence ID" value="NZ_JABWMI010000020.1"/>
</dbReference>
<dbReference type="SUPFAM" id="SSF46689">
    <property type="entry name" value="Homeodomain-like"/>
    <property type="match status" value="1"/>
</dbReference>
<dbReference type="Pfam" id="PF12833">
    <property type="entry name" value="HTH_18"/>
    <property type="match status" value="1"/>
</dbReference>
<gene>
    <name evidence="6" type="ORF">HZF10_16420</name>
</gene>
<keyword evidence="4" id="KW-0812">Transmembrane</keyword>